<evidence type="ECO:0000313" key="2">
    <source>
        <dbReference type="EMBL" id="KAK0575301.1"/>
    </source>
</evidence>
<dbReference type="EMBL" id="JAUESC010000387">
    <property type="protein sequence ID" value="KAK0575301.1"/>
    <property type="molecule type" value="Genomic_DNA"/>
</dbReference>
<name>A0AA39RKV9_ACESA</name>
<keyword evidence="3" id="KW-1185">Reference proteome</keyword>
<dbReference type="Proteomes" id="UP001168877">
    <property type="component" value="Unassembled WGS sequence"/>
</dbReference>
<gene>
    <name evidence="2" type="ORF">LWI29_036981</name>
</gene>
<sequence>MPPLSTVAEDFLLSSTSMAKDLHSPLTAHSPTMTCAISSLESYELCRLRQLPSRAGSASSLEKRHLAFFLCHCRPSFVEDVEDKDARLKVEDKDVRLKVEDDDDDDGARKVEVDDRRTTA</sequence>
<accession>A0AA39RKV9</accession>
<evidence type="ECO:0000313" key="3">
    <source>
        <dbReference type="Proteomes" id="UP001168877"/>
    </source>
</evidence>
<organism evidence="2 3">
    <name type="scientific">Acer saccharum</name>
    <name type="common">Sugar maple</name>
    <dbReference type="NCBI Taxonomy" id="4024"/>
    <lineage>
        <taxon>Eukaryota</taxon>
        <taxon>Viridiplantae</taxon>
        <taxon>Streptophyta</taxon>
        <taxon>Embryophyta</taxon>
        <taxon>Tracheophyta</taxon>
        <taxon>Spermatophyta</taxon>
        <taxon>Magnoliopsida</taxon>
        <taxon>eudicotyledons</taxon>
        <taxon>Gunneridae</taxon>
        <taxon>Pentapetalae</taxon>
        <taxon>rosids</taxon>
        <taxon>malvids</taxon>
        <taxon>Sapindales</taxon>
        <taxon>Sapindaceae</taxon>
        <taxon>Hippocastanoideae</taxon>
        <taxon>Acereae</taxon>
        <taxon>Acer</taxon>
    </lineage>
</organism>
<feature type="region of interest" description="Disordered" evidence="1">
    <location>
        <begin position="97"/>
        <end position="120"/>
    </location>
</feature>
<reference evidence="2" key="1">
    <citation type="journal article" date="2022" name="Plant J.">
        <title>Strategies of tolerance reflected in two North American maple genomes.</title>
        <authorList>
            <person name="McEvoy S.L."/>
            <person name="Sezen U.U."/>
            <person name="Trouern-Trend A."/>
            <person name="McMahon S.M."/>
            <person name="Schaberg P.G."/>
            <person name="Yang J."/>
            <person name="Wegrzyn J.L."/>
            <person name="Swenson N.G."/>
        </authorList>
    </citation>
    <scope>NUCLEOTIDE SEQUENCE</scope>
    <source>
        <strain evidence="2">NS2018</strain>
    </source>
</reference>
<feature type="compositionally biased region" description="Basic and acidic residues" evidence="1">
    <location>
        <begin position="107"/>
        <end position="120"/>
    </location>
</feature>
<proteinExistence type="predicted"/>
<reference evidence="2" key="2">
    <citation type="submission" date="2023-06" db="EMBL/GenBank/DDBJ databases">
        <authorList>
            <person name="Swenson N.G."/>
            <person name="Wegrzyn J.L."/>
            <person name="Mcevoy S.L."/>
        </authorList>
    </citation>
    <scope>NUCLEOTIDE SEQUENCE</scope>
    <source>
        <strain evidence="2">NS2018</strain>
        <tissue evidence="2">Leaf</tissue>
    </source>
</reference>
<dbReference type="AlphaFoldDB" id="A0AA39RKV9"/>
<evidence type="ECO:0000256" key="1">
    <source>
        <dbReference type="SAM" id="MobiDB-lite"/>
    </source>
</evidence>
<protein>
    <submittedName>
        <fullName evidence="2">Uncharacterized protein</fullName>
    </submittedName>
</protein>
<comment type="caution">
    <text evidence="2">The sequence shown here is derived from an EMBL/GenBank/DDBJ whole genome shotgun (WGS) entry which is preliminary data.</text>
</comment>